<dbReference type="GO" id="GO:0035312">
    <property type="term" value="F:5'-3' DNA exonuclease activity"/>
    <property type="evidence" value="ECO:0007669"/>
    <property type="project" value="InterPro"/>
</dbReference>
<dbReference type="Gene3D" id="3.40.50.1010">
    <property type="entry name" value="5'-nuclease"/>
    <property type="match status" value="1"/>
</dbReference>
<keyword evidence="13" id="KW-0539">Nucleus</keyword>
<dbReference type="AlphaFoldDB" id="A0A0C3LX99"/>
<evidence type="ECO:0000256" key="7">
    <source>
        <dbReference type="ARBA" id="ARBA00022801"/>
    </source>
</evidence>
<evidence type="ECO:0000256" key="13">
    <source>
        <dbReference type="ARBA" id="ARBA00023242"/>
    </source>
</evidence>
<dbReference type="InterPro" id="IPR019974">
    <property type="entry name" value="XPG_CS"/>
</dbReference>
<organism evidence="16 17">
    <name type="scientific">Tulasnella calospora MUT 4182</name>
    <dbReference type="NCBI Taxonomy" id="1051891"/>
    <lineage>
        <taxon>Eukaryota</taxon>
        <taxon>Fungi</taxon>
        <taxon>Dikarya</taxon>
        <taxon>Basidiomycota</taxon>
        <taxon>Agaricomycotina</taxon>
        <taxon>Agaricomycetes</taxon>
        <taxon>Cantharellales</taxon>
        <taxon>Tulasnellaceae</taxon>
        <taxon>Tulasnella</taxon>
    </lineage>
</organism>
<evidence type="ECO:0000256" key="4">
    <source>
        <dbReference type="ARBA" id="ARBA00022722"/>
    </source>
</evidence>
<evidence type="ECO:0000256" key="8">
    <source>
        <dbReference type="ARBA" id="ARBA00022839"/>
    </source>
</evidence>
<sequence length="314" mass="35353">MGIQGLLPLLKSIQVNTHLSEFKGQTLAVDGYVLLHRGVYACTPQLIRGEPTTKYIEYVLHRVRMMRHYGVKPYLVFDGGPLPAKKGTESERSKKRAENLARANKLAEQGQHAQAREILTRCVDVTPEMAAQVIKALKVEAIPYIVAPYEADAQLAYLERCGIVDGIITEDSDLLVFGCRNVLFKLDPDGNCVNIKKEKLGCVKEAPMYGWTDKEFREMAILSGCDYLPSITGLGIKTAHKLMRKYKTVEKVLQYIRLESNMKVPAGYLDAFRVAQLPFLYQRVFDPRSGAVVHLNPLEDCIEWDETRDAYVGT</sequence>
<dbReference type="SUPFAM" id="SSF88723">
    <property type="entry name" value="PIN domain-like"/>
    <property type="match status" value="1"/>
</dbReference>
<keyword evidence="12" id="KW-0234">DNA repair</keyword>
<keyword evidence="8" id="KW-0269">Exonuclease</keyword>
<reference evidence="16 17" key="1">
    <citation type="submission" date="2014-04" db="EMBL/GenBank/DDBJ databases">
        <authorList>
            <consortium name="DOE Joint Genome Institute"/>
            <person name="Kuo A."/>
            <person name="Girlanda M."/>
            <person name="Perotto S."/>
            <person name="Kohler A."/>
            <person name="Nagy L.G."/>
            <person name="Floudas D."/>
            <person name="Copeland A."/>
            <person name="Barry K.W."/>
            <person name="Cichocki N."/>
            <person name="Veneault-Fourrey C."/>
            <person name="LaButti K."/>
            <person name="Lindquist E.A."/>
            <person name="Lipzen A."/>
            <person name="Lundell T."/>
            <person name="Morin E."/>
            <person name="Murat C."/>
            <person name="Sun H."/>
            <person name="Tunlid A."/>
            <person name="Henrissat B."/>
            <person name="Grigoriev I.V."/>
            <person name="Hibbett D.S."/>
            <person name="Martin F."/>
            <person name="Nordberg H.P."/>
            <person name="Cantor M.N."/>
            <person name="Hua S.X."/>
        </authorList>
    </citation>
    <scope>NUCLEOTIDE SEQUENCE [LARGE SCALE GENOMIC DNA]</scope>
    <source>
        <strain evidence="16 17">MUT 4182</strain>
    </source>
</reference>
<dbReference type="Proteomes" id="UP000054248">
    <property type="component" value="Unassembled WGS sequence"/>
</dbReference>
<keyword evidence="17" id="KW-1185">Reference proteome</keyword>
<evidence type="ECO:0000256" key="2">
    <source>
        <dbReference type="ARBA" id="ARBA00004123"/>
    </source>
</evidence>
<evidence type="ECO:0000256" key="6">
    <source>
        <dbReference type="ARBA" id="ARBA00022763"/>
    </source>
</evidence>
<dbReference type="InterPro" id="IPR006085">
    <property type="entry name" value="XPG_DNA_repair_N"/>
</dbReference>
<dbReference type="Gene3D" id="1.10.150.20">
    <property type="entry name" value="5' to 3' exonuclease, C-terminal subdomain"/>
    <property type="match status" value="1"/>
</dbReference>
<dbReference type="PRINTS" id="PR00853">
    <property type="entry name" value="XPGRADSUPER"/>
</dbReference>
<dbReference type="HOGENOM" id="CLU_008978_3_0_1"/>
<keyword evidence="6" id="KW-0227">DNA damage</keyword>
<dbReference type="SMART" id="SM00279">
    <property type="entry name" value="HhH2"/>
    <property type="match status" value="1"/>
</dbReference>
<protein>
    <submittedName>
        <fullName evidence="16">Uncharacterized protein</fullName>
    </submittedName>
</protein>
<gene>
    <name evidence="16" type="ORF">M407DRAFT_74968</name>
</gene>
<evidence type="ECO:0000313" key="16">
    <source>
        <dbReference type="EMBL" id="KIO26057.1"/>
    </source>
</evidence>
<dbReference type="Pfam" id="PF00752">
    <property type="entry name" value="XPG_N"/>
    <property type="match status" value="1"/>
</dbReference>
<dbReference type="InterPro" id="IPR029060">
    <property type="entry name" value="PIN-like_dom_sf"/>
</dbReference>
<comment type="subcellular location">
    <subcellularLocation>
        <location evidence="2">Nucleus</location>
    </subcellularLocation>
</comment>
<feature type="domain" description="XPG N-terminal" evidence="15">
    <location>
        <begin position="1"/>
        <end position="99"/>
    </location>
</feature>
<dbReference type="PANTHER" id="PTHR11081">
    <property type="entry name" value="FLAP ENDONUCLEASE FAMILY MEMBER"/>
    <property type="match status" value="1"/>
</dbReference>
<evidence type="ECO:0000313" key="17">
    <source>
        <dbReference type="Proteomes" id="UP000054248"/>
    </source>
</evidence>
<dbReference type="GO" id="GO:0046872">
    <property type="term" value="F:metal ion binding"/>
    <property type="evidence" value="ECO:0007669"/>
    <property type="project" value="UniProtKB-KW"/>
</dbReference>
<dbReference type="STRING" id="1051891.A0A0C3LX99"/>
<evidence type="ECO:0000256" key="1">
    <source>
        <dbReference type="ARBA" id="ARBA00001946"/>
    </source>
</evidence>
<dbReference type="InterPro" id="IPR006086">
    <property type="entry name" value="XPG-I_dom"/>
</dbReference>
<dbReference type="InterPro" id="IPR036279">
    <property type="entry name" value="5-3_exonuclease_C_sf"/>
</dbReference>
<evidence type="ECO:0000256" key="3">
    <source>
        <dbReference type="ARBA" id="ARBA00010563"/>
    </source>
</evidence>
<comment type="cofactor">
    <cofactor evidence="1">
        <name>Mg(2+)</name>
        <dbReference type="ChEBI" id="CHEBI:18420"/>
    </cofactor>
</comment>
<keyword evidence="10" id="KW-0267">Excision nuclease</keyword>
<dbReference type="InterPro" id="IPR008918">
    <property type="entry name" value="HhH2"/>
</dbReference>
<keyword evidence="7" id="KW-0378">Hydrolase</keyword>
<dbReference type="CDD" id="cd09908">
    <property type="entry name" value="H3TH_EXO1"/>
    <property type="match status" value="1"/>
</dbReference>
<dbReference type="SUPFAM" id="SSF47807">
    <property type="entry name" value="5' to 3' exonuclease, C-terminal subdomain"/>
    <property type="match status" value="1"/>
</dbReference>
<dbReference type="GO" id="GO:0017108">
    <property type="term" value="F:5'-flap endonuclease activity"/>
    <property type="evidence" value="ECO:0007669"/>
    <property type="project" value="TreeGrafter"/>
</dbReference>
<dbReference type="InterPro" id="IPR037315">
    <property type="entry name" value="EXO1_H3TH"/>
</dbReference>
<name>A0A0C3LX99_9AGAM</name>
<dbReference type="Pfam" id="PF00867">
    <property type="entry name" value="XPG_I"/>
    <property type="match status" value="1"/>
</dbReference>
<dbReference type="InterPro" id="IPR044752">
    <property type="entry name" value="PIN-like_EXO1"/>
</dbReference>
<dbReference type="GO" id="GO:0006281">
    <property type="term" value="P:DNA repair"/>
    <property type="evidence" value="ECO:0007669"/>
    <property type="project" value="UniProtKB-KW"/>
</dbReference>
<keyword evidence="11" id="KW-0238">DNA-binding</keyword>
<evidence type="ECO:0000259" key="14">
    <source>
        <dbReference type="SMART" id="SM00484"/>
    </source>
</evidence>
<evidence type="ECO:0000259" key="15">
    <source>
        <dbReference type="SMART" id="SM00485"/>
    </source>
</evidence>
<evidence type="ECO:0000256" key="9">
    <source>
        <dbReference type="ARBA" id="ARBA00022842"/>
    </source>
</evidence>
<dbReference type="FunFam" id="1.10.150.20:FF:000011">
    <property type="entry name" value="exonuclease 1"/>
    <property type="match status" value="1"/>
</dbReference>
<evidence type="ECO:0000256" key="10">
    <source>
        <dbReference type="ARBA" id="ARBA00022881"/>
    </source>
</evidence>
<dbReference type="PROSITE" id="PS00841">
    <property type="entry name" value="XPG_1"/>
    <property type="match status" value="1"/>
</dbReference>
<dbReference type="SMART" id="SM00484">
    <property type="entry name" value="XPGI"/>
    <property type="match status" value="1"/>
</dbReference>
<keyword evidence="5" id="KW-0479">Metal-binding</keyword>
<dbReference type="EMBL" id="KN823030">
    <property type="protein sequence ID" value="KIO26057.1"/>
    <property type="molecule type" value="Genomic_DNA"/>
</dbReference>
<dbReference type="SMART" id="SM00485">
    <property type="entry name" value="XPGN"/>
    <property type="match status" value="1"/>
</dbReference>
<dbReference type="CDD" id="cd09857">
    <property type="entry name" value="PIN_EXO1"/>
    <property type="match status" value="1"/>
</dbReference>
<reference evidence="17" key="2">
    <citation type="submission" date="2015-01" db="EMBL/GenBank/DDBJ databases">
        <title>Evolutionary Origins and Diversification of the Mycorrhizal Mutualists.</title>
        <authorList>
            <consortium name="DOE Joint Genome Institute"/>
            <consortium name="Mycorrhizal Genomics Consortium"/>
            <person name="Kohler A."/>
            <person name="Kuo A."/>
            <person name="Nagy L.G."/>
            <person name="Floudas D."/>
            <person name="Copeland A."/>
            <person name="Barry K.W."/>
            <person name="Cichocki N."/>
            <person name="Veneault-Fourrey C."/>
            <person name="LaButti K."/>
            <person name="Lindquist E.A."/>
            <person name="Lipzen A."/>
            <person name="Lundell T."/>
            <person name="Morin E."/>
            <person name="Murat C."/>
            <person name="Riley R."/>
            <person name="Ohm R."/>
            <person name="Sun H."/>
            <person name="Tunlid A."/>
            <person name="Henrissat B."/>
            <person name="Grigoriev I.V."/>
            <person name="Hibbett D.S."/>
            <person name="Martin F."/>
        </authorList>
    </citation>
    <scope>NUCLEOTIDE SEQUENCE [LARGE SCALE GENOMIC DNA]</scope>
    <source>
        <strain evidence="17">MUT 4182</strain>
    </source>
</reference>
<evidence type="ECO:0000256" key="12">
    <source>
        <dbReference type="ARBA" id="ARBA00023204"/>
    </source>
</evidence>
<proteinExistence type="inferred from homology"/>
<keyword evidence="9" id="KW-0460">Magnesium</keyword>
<feature type="domain" description="XPG-I" evidence="14">
    <location>
        <begin position="138"/>
        <end position="202"/>
    </location>
</feature>
<dbReference type="PANTHER" id="PTHR11081:SF65">
    <property type="entry name" value="DNA DAMAGE-INDUCIBLE PROTEIN DIN7-RELATED"/>
    <property type="match status" value="1"/>
</dbReference>
<evidence type="ECO:0000256" key="5">
    <source>
        <dbReference type="ARBA" id="ARBA00022723"/>
    </source>
</evidence>
<dbReference type="GO" id="GO:0005634">
    <property type="term" value="C:nucleus"/>
    <property type="evidence" value="ECO:0007669"/>
    <property type="project" value="UniProtKB-SubCell"/>
</dbReference>
<dbReference type="GO" id="GO:0003677">
    <property type="term" value="F:DNA binding"/>
    <property type="evidence" value="ECO:0007669"/>
    <property type="project" value="UniProtKB-KW"/>
</dbReference>
<accession>A0A0C3LX99</accession>
<keyword evidence="4" id="KW-0540">Nuclease</keyword>
<comment type="similarity">
    <text evidence="3">Belongs to the XPG/RAD2 endonuclease family. EXO1 subfamily.</text>
</comment>
<dbReference type="FunFam" id="3.40.50.1010:FF:000002">
    <property type="entry name" value="Exonuclease 1, putative"/>
    <property type="match status" value="1"/>
</dbReference>
<dbReference type="OrthoDB" id="26491at2759"/>
<dbReference type="InterPro" id="IPR006084">
    <property type="entry name" value="XPG/Rad2"/>
</dbReference>
<evidence type="ECO:0000256" key="11">
    <source>
        <dbReference type="ARBA" id="ARBA00023125"/>
    </source>
</evidence>